<gene>
    <name evidence="1" type="ORF">FW781_12250</name>
</gene>
<protein>
    <submittedName>
        <fullName evidence="1">Uncharacterized protein</fullName>
    </submittedName>
</protein>
<dbReference type="Proteomes" id="UP000323884">
    <property type="component" value="Unassembled WGS sequence"/>
</dbReference>
<dbReference type="RefSeq" id="WP_149387694.1">
    <property type="nucleotide sequence ID" value="NZ_VTRU01000002.1"/>
</dbReference>
<sequence length="226" mass="25903">MKKITISTFSLLSVFCFSQQQIVSQNYSVGTQPIYYTLQSSSGKVLNYDDILGTPYPNKIFAKAKISGTSDEQTQVRYNSYNDEIEFKKDDQVLALPKSQNHARIEISSPKQTLVLLDTSDELSGYFYELVNGKNLLFKKIKTKFIDYIPAPNGYASDKPANFKTLDPVYYIKTDKGFIKKPKNSKEIIEQFPDKKDSLSTFFKSNKVKFDKEEDLIKLVTFLNQN</sequence>
<reference evidence="1 2" key="1">
    <citation type="submission" date="2019-08" db="EMBL/GenBank/DDBJ databases">
        <title>Draft genome sequence of Chryseobacterium sp. Gsoil 183.</title>
        <authorList>
            <person name="Im W.-T."/>
        </authorList>
    </citation>
    <scope>NUCLEOTIDE SEQUENCE [LARGE SCALE GENOMIC DNA]</scope>
    <source>
        <strain evidence="1 2">Gsoil 183</strain>
    </source>
</reference>
<dbReference type="OrthoDB" id="978006at2"/>
<evidence type="ECO:0000313" key="1">
    <source>
        <dbReference type="EMBL" id="TZF96201.1"/>
    </source>
</evidence>
<accession>A0A5D8ZNK7</accession>
<proteinExistence type="predicted"/>
<dbReference type="AlphaFoldDB" id="A0A5D8ZNK7"/>
<dbReference type="EMBL" id="VTRU01000002">
    <property type="protein sequence ID" value="TZF96201.1"/>
    <property type="molecule type" value="Genomic_DNA"/>
</dbReference>
<keyword evidence="2" id="KW-1185">Reference proteome</keyword>
<evidence type="ECO:0000313" key="2">
    <source>
        <dbReference type="Proteomes" id="UP000323884"/>
    </source>
</evidence>
<comment type="caution">
    <text evidence="1">The sequence shown here is derived from an EMBL/GenBank/DDBJ whole genome shotgun (WGS) entry which is preliminary data.</text>
</comment>
<organism evidence="1 2">
    <name type="scientific">Chryseobacterium panacisoli</name>
    <dbReference type="NCBI Taxonomy" id="1807141"/>
    <lineage>
        <taxon>Bacteria</taxon>
        <taxon>Pseudomonadati</taxon>
        <taxon>Bacteroidota</taxon>
        <taxon>Flavobacteriia</taxon>
        <taxon>Flavobacteriales</taxon>
        <taxon>Weeksellaceae</taxon>
        <taxon>Chryseobacterium group</taxon>
        <taxon>Chryseobacterium</taxon>
    </lineage>
</organism>
<name>A0A5D8ZNK7_9FLAO</name>